<evidence type="ECO:0000313" key="2">
    <source>
        <dbReference type="Ensembl" id="ENSSSCP00070014823.1"/>
    </source>
</evidence>
<sequence>MSRAPSRQLGRNTAVCTSTAGLCGAKAPHSRASIRRRASASSSCRGCTMIPTSATGGRRSRARTCCRSSCSRGSCERSADARHSTRSSRARGPADVRGCLGFWQSDPESSADSEPEVPAAAGAGAASHLQSRGSLVLLCSCVQRWDLAAGQSAHLHELSRERLGCRLEQLLELLWPLVARVDEGRAGRPVMSCSRTFCRVTQHSSCFQSSLSSTTWPWPSMAWTGASC</sequence>
<dbReference type="AlphaFoldDB" id="A0A4X1TEI1"/>
<accession>A0A4X1TEI1</accession>
<organism evidence="2 3">
    <name type="scientific">Sus scrofa</name>
    <name type="common">Pig</name>
    <dbReference type="NCBI Taxonomy" id="9823"/>
    <lineage>
        <taxon>Eukaryota</taxon>
        <taxon>Metazoa</taxon>
        <taxon>Chordata</taxon>
        <taxon>Craniata</taxon>
        <taxon>Vertebrata</taxon>
        <taxon>Euteleostomi</taxon>
        <taxon>Mammalia</taxon>
        <taxon>Eutheria</taxon>
        <taxon>Laurasiatheria</taxon>
        <taxon>Artiodactyla</taxon>
        <taxon>Suina</taxon>
        <taxon>Suidae</taxon>
        <taxon>Sus</taxon>
    </lineage>
</organism>
<dbReference type="Ensembl" id="ENSSSCT00070017865.1">
    <property type="protein sequence ID" value="ENSSSCP00070014823.1"/>
    <property type="gene ID" value="ENSSSCG00070009205.1"/>
</dbReference>
<protein>
    <submittedName>
        <fullName evidence="2">Uncharacterized protein</fullName>
    </submittedName>
</protein>
<evidence type="ECO:0000256" key="1">
    <source>
        <dbReference type="SAM" id="MobiDB-lite"/>
    </source>
</evidence>
<name>A0A4X1TEI1_PIG</name>
<evidence type="ECO:0000313" key="3">
    <source>
        <dbReference type="Proteomes" id="UP000314985"/>
    </source>
</evidence>
<feature type="region of interest" description="Disordered" evidence="1">
    <location>
        <begin position="105"/>
        <end position="124"/>
    </location>
</feature>
<reference evidence="2" key="2">
    <citation type="submission" date="2025-08" db="UniProtKB">
        <authorList>
            <consortium name="Ensembl"/>
        </authorList>
    </citation>
    <scope>IDENTIFICATION</scope>
</reference>
<proteinExistence type="predicted"/>
<reference evidence="2 3" key="1">
    <citation type="submission" date="2017-08" db="EMBL/GenBank/DDBJ databases">
        <title>USMARCv1.0.</title>
        <authorList>
            <person name="Hannum G.I."/>
            <person name="Koren S."/>
            <person name="Schroeder S.G."/>
            <person name="Chin S.C."/>
            <person name="Nonneman D.J."/>
            <person name="Becker S.A."/>
            <person name="Rosen B.D."/>
            <person name="Bickhart D.M."/>
            <person name="Putnam N.H."/>
            <person name="Green R.E."/>
            <person name="Tuggle C.K."/>
            <person name="Liu H."/>
            <person name="Rohrer G.A."/>
            <person name="Warr A."/>
            <person name="Hall R."/>
            <person name="Kim K."/>
            <person name="Hume D.A."/>
            <person name="Talbot R."/>
            <person name="Chow W."/>
            <person name="Howe K."/>
            <person name="Schwartz A.S."/>
            <person name="Watson M."/>
            <person name="Archibald A.L."/>
            <person name="Phillippy A.M."/>
            <person name="Smith T.P.L."/>
        </authorList>
    </citation>
    <scope>NUCLEOTIDE SEQUENCE [LARGE SCALE GENOMIC DNA]</scope>
</reference>
<dbReference type="Proteomes" id="UP000314985">
    <property type="component" value="Chromosome 15"/>
</dbReference>